<evidence type="ECO:0008006" key="4">
    <source>
        <dbReference type="Google" id="ProtNLM"/>
    </source>
</evidence>
<protein>
    <recommendedName>
        <fullName evidence="4">DUF2147 domain-containing protein</fullName>
    </recommendedName>
</protein>
<feature type="chain" id="PRO_5030658175" description="DUF2147 domain-containing protein" evidence="1">
    <location>
        <begin position="17"/>
        <end position="116"/>
    </location>
</feature>
<proteinExistence type="predicted"/>
<sequence length="116" mass="12372">MRFAALLALLPVAAMAGPFDGTYKQVANADCANVGVDGGALKIEDGIFYGVEVECRMSSPVDVLQMDAKLYTMQCSGGDQVWAERAMVMDDAEGTGIIMVWNGYAFAYARCDPEGS</sequence>
<evidence type="ECO:0000313" key="3">
    <source>
        <dbReference type="Proteomes" id="UP000535415"/>
    </source>
</evidence>
<gene>
    <name evidence="2" type="ORF">FHS72_002643</name>
</gene>
<dbReference type="Proteomes" id="UP000535415">
    <property type="component" value="Unassembled WGS sequence"/>
</dbReference>
<evidence type="ECO:0000313" key="2">
    <source>
        <dbReference type="EMBL" id="MBB5723007.1"/>
    </source>
</evidence>
<keyword evidence="1" id="KW-0732">Signal</keyword>
<dbReference type="RefSeq" id="WP_183529816.1">
    <property type="nucleotide sequence ID" value="NZ_JACIJM010000007.1"/>
</dbReference>
<organism evidence="2 3">
    <name type="scientific">Yoonia ponticola</name>
    <dbReference type="NCBI Taxonomy" id="1524255"/>
    <lineage>
        <taxon>Bacteria</taxon>
        <taxon>Pseudomonadati</taxon>
        <taxon>Pseudomonadota</taxon>
        <taxon>Alphaproteobacteria</taxon>
        <taxon>Rhodobacterales</taxon>
        <taxon>Paracoccaceae</taxon>
        <taxon>Yoonia</taxon>
    </lineage>
</organism>
<reference evidence="2 3" key="1">
    <citation type="submission" date="2020-08" db="EMBL/GenBank/DDBJ databases">
        <title>Genomic Encyclopedia of Type Strains, Phase IV (KMG-IV): sequencing the most valuable type-strain genomes for metagenomic binning, comparative biology and taxonomic classification.</title>
        <authorList>
            <person name="Goeker M."/>
        </authorList>
    </citation>
    <scope>NUCLEOTIDE SEQUENCE [LARGE SCALE GENOMIC DNA]</scope>
    <source>
        <strain evidence="2 3">DSM 101064</strain>
    </source>
</reference>
<keyword evidence="3" id="KW-1185">Reference proteome</keyword>
<feature type="signal peptide" evidence="1">
    <location>
        <begin position="1"/>
        <end position="16"/>
    </location>
</feature>
<name>A0A7W9EYQ8_9RHOB</name>
<dbReference type="AlphaFoldDB" id="A0A7W9EYQ8"/>
<comment type="caution">
    <text evidence="2">The sequence shown here is derived from an EMBL/GenBank/DDBJ whole genome shotgun (WGS) entry which is preliminary data.</text>
</comment>
<evidence type="ECO:0000256" key="1">
    <source>
        <dbReference type="SAM" id="SignalP"/>
    </source>
</evidence>
<dbReference type="EMBL" id="JACIJM010000007">
    <property type="protein sequence ID" value="MBB5723007.1"/>
    <property type="molecule type" value="Genomic_DNA"/>
</dbReference>
<accession>A0A7W9EYQ8</accession>